<dbReference type="SMR" id="A8N091"/>
<keyword evidence="13" id="KW-1185">Reference proteome</keyword>
<sequence length="472" mass="51746">MKLLLPVVLLQLWLVNAMSLVARNNRSSSFVTVKDGRFSLDNQLFRFYGTNAYWIQMTTDDDMENTFHAIATAGYNVVRTWAFNDVPSKPASGPYFQVLNSNGGTINEGNDGLKRLDKAVSLAQKYGIKLLLSLTNNWNPERPVPNTAWNRRANTRELPRGYLSNDYGGMDAYVRAFRPNGTHDSFYTDGTIIEAFKNYVSHVVKRYANSPAVLAWELGNDLRCSSTLPASNNCNTGTITNWTADISSFIKSIDSNHLITAGDGGFYCLKCPKRFAKDFTKPTSSLPGSAFDGSYGVDTEDILAIPSIDFGSFQLFPDQVNYFPTVDDSFATKAIGDGGKWISAHSNTASRLGKPEALTAASILGKENYSSFAPFNSTSQIPDGTPCAGVEPFQVDYAFTSWAGVALHGNIGGVLEYQWQQDGLTSHGTIHENWEKRALTESPQDGSARYKGPASGQNAEQFAADLPPIEDE</sequence>
<dbReference type="AlphaFoldDB" id="A8N091"/>
<evidence type="ECO:0000313" key="12">
    <source>
        <dbReference type="EMBL" id="EAU93630.1"/>
    </source>
</evidence>
<evidence type="ECO:0000256" key="2">
    <source>
        <dbReference type="ARBA" id="ARBA00004613"/>
    </source>
</evidence>
<evidence type="ECO:0000256" key="1">
    <source>
        <dbReference type="ARBA" id="ARBA00001678"/>
    </source>
</evidence>
<keyword evidence="8" id="KW-0326">Glycosidase</keyword>
<dbReference type="Proteomes" id="UP000001861">
    <property type="component" value="Unassembled WGS sequence"/>
</dbReference>
<dbReference type="InterPro" id="IPR045053">
    <property type="entry name" value="MAN-like"/>
</dbReference>
<comment type="caution">
    <text evidence="12">The sequence shown here is derived from an EMBL/GenBank/DDBJ whole genome shotgun (WGS) entry which is preliminary data.</text>
</comment>
<dbReference type="InterPro" id="IPR017853">
    <property type="entry name" value="GH"/>
</dbReference>
<keyword evidence="7" id="KW-0378">Hydrolase</keyword>
<evidence type="ECO:0000256" key="9">
    <source>
        <dbReference type="SAM" id="MobiDB-lite"/>
    </source>
</evidence>
<evidence type="ECO:0000256" key="6">
    <source>
        <dbReference type="ARBA" id="ARBA00022729"/>
    </source>
</evidence>
<accession>A8N091</accession>
<gene>
    <name evidence="12" type="ORF">CC1G_02860</name>
</gene>
<dbReference type="GO" id="GO:0005576">
    <property type="term" value="C:extracellular region"/>
    <property type="evidence" value="ECO:0007669"/>
    <property type="project" value="UniProtKB-SubCell"/>
</dbReference>
<evidence type="ECO:0000256" key="7">
    <source>
        <dbReference type="ARBA" id="ARBA00022801"/>
    </source>
</evidence>
<dbReference type="GO" id="GO:0046355">
    <property type="term" value="P:mannan catabolic process"/>
    <property type="evidence" value="ECO:0007669"/>
    <property type="project" value="UniProtKB-ARBA"/>
</dbReference>
<comment type="subcellular location">
    <subcellularLocation>
        <location evidence="2">Secreted</location>
    </subcellularLocation>
</comment>
<evidence type="ECO:0000256" key="8">
    <source>
        <dbReference type="ARBA" id="ARBA00023295"/>
    </source>
</evidence>
<keyword evidence="6 10" id="KW-0732">Signal</keyword>
<comment type="similarity">
    <text evidence="3">Belongs to the glycosyl hydrolase 5 (cellulase A) family.</text>
</comment>
<dbReference type="Gene3D" id="3.20.20.80">
    <property type="entry name" value="Glycosidases"/>
    <property type="match status" value="1"/>
</dbReference>
<evidence type="ECO:0000313" key="13">
    <source>
        <dbReference type="Proteomes" id="UP000001861"/>
    </source>
</evidence>
<comment type="catalytic activity">
    <reaction evidence="1">
        <text>Random hydrolysis of (1-&gt;4)-beta-D-mannosidic linkages in mannans, galactomannans and glucomannans.</text>
        <dbReference type="EC" id="3.2.1.78"/>
    </reaction>
</comment>
<feature type="signal peptide" evidence="10">
    <location>
        <begin position="1"/>
        <end position="17"/>
    </location>
</feature>
<dbReference type="PANTHER" id="PTHR31451">
    <property type="match status" value="1"/>
</dbReference>
<protein>
    <recommendedName>
        <fullName evidence="4">mannan endo-1,4-beta-mannosidase</fullName>
        <ecNumber evidence="4">3.2.1.78</ecNumber>
    </recommendedName>
</protein>
<name>A8N091_COPC7</name>
<evidence type="ECO:0000259" key="11">
    <source>
        <dbReference type="Pfam" id="PF26410"/>
    </source>
</evidence>
<proteinExistence type="inferred from homology"/>
<reference evidence="12 13" key="1">
    <citation type="journal article" date="2010" name="Proc. Natl. Acad. Sci. U.S.A.">
        <title>Insights into evolution of multicellular fungi from the assembled chromosomes of the mushroom Coprinopsis cinerea (Coprinus cinereus).</title>
        <authorList>
            <person name="Stajich J.E."/>
            <person name="Wilke S.K."/>
            <person name="Ahren D."/>
            <person name="Au C.H."/>
            <person name="Birren B.W."/>
            <person name="Borodovsky M."/>
            <person name="Burns C."/>
            <person name="Canback B."/>
            <person name="Casselton L.A."/>
            <person name="Cheng C.K."/>
            <person name="Deng J."/>
            <person name="Dietrich F.S."/>
            <person name="Fargo D.C."/>
            <person name="Farman M.L."/>
            <person name="Gathman A.C."/>
            <person name="Goldberg J."/>
            <person name="Guigo R."/>
            <person name="Hoegger P.J."/>
            <person name="Hooker J.B."/>
            <person name="Huggins A."/>
            <person name="James T.Y."/>
            <person name="Kamada T."/>
            <person name="Kilaru S."/>
            <person name="Kodira C."/>
            <person name="Kues U."/>
            <person name="Kupfer D."/>
            <person name="Kwan H.S."/>
            <person name="Lomsadze A."/>
            <person name="Li W."/>
            <person name="Lilly W.W."/>
            <person name="Ma L.J."/>
            <person name="Mackey A.J."/>
            <person name="Manning G."/>
            <person name="Martin F."/>
            <person name="Muraguchi H."/>
            <person name="Natvig D.O."/>
            <person name="Palmerini H."/>
            <person name="Ramesh M.A."/>
            <person name="Rehmeyer C.J."/>
            <person name="Roe B.A."/>
            <person name="Shenoy N."/>
            <person name="Stanke M."/>
            <person name="Ter-Hovhannisyan V."/>
            <person name="Tunlid A."/>
            <person name="Velagapudi R."/>
            <person name="Vision T.J."/>
            <person name="Zeng Q."/>
            <person name="Zolan M.E."/>
            <person name="Pukkila P.J."/>
        </authorList>
    </citation>
    <scope>NUCLEOTIDE SEQUENCE [LARGE SCALE GENOMIC DNA]</scope>
    <source>
        <strain evidence="13">Okayama-7 / 130 / ATCC MYA-4618 / FGSC 9003</strain>
    </source>
</reference>
<dbReference type="RefSeq" id="XP_001828279.1">
    <property type="nucleotide sequence ID" value="XM_001828227.1"/>
</dbReference>
<dbReference type="GO" id="GO:0016985">
    <property type="term" value="F:mannan endo-1,4-beta-mannosidase activity"/>
    <property type="evidence" value="ECO:0007669"/>
    <property type="project" value="UniProtKB-EC"/>
</dbReference>
<feature type="chain" id="PRO_5002726934" description="mannan endo-1,4-beta-mannosidase" evidence="10">
    <location>
        <begin position="18"/>
        <end position="472"/>
    </location>
</feature>
<dbReference type="SUPFAM" id="SSF51445">
    <property type="entry name" value="(Trans)glycosidases"/>
    <property type="match status" value="1"/>
</dbReference>
<dbReference type="Pfam" id="PF26410">
    <property type="entry name" value="GH5_mannosidase"/>
    <property type="match status" value="1"/>
</dbReference>
<evidence type="ECO:0000256" key="10">
    <source>
        <dbReference type="SAM" id="SignalP"/>
    </source>
</evidence>
<keyword evidence="5" id="KW-0964">Secreted</keyword>
<dbReference type="GeneID" id="6004639"/>
<organism evidence="12 13">
    <name type="scientific">Coprinopsis cinerea (strain Okayama-7 / 130 / ATCC MYA-4618 / FGSC 9003)</name>
    <name type="common">Inky cap fungus</name>
    <name type="synonym">Hormographiella aspergillata</name>
    <dbReference type="NCBI Taxonomy" id="240176"/>
    <lineage>
        <taxon>Eukaryota</taxon>
        <taxon>Fungi</taxon>
        <taxon>Dikarya</taxon>
        <taxon>Basidiomycota</taxon>
        <taxon>Agaricomycotina</taxon>
        <taxon>Agaricomycetes</taxon>
        <taxon>Agaricomycetidae</taxon>
        <taxon>Agaricales</taxon>
        <taxon>Agaricineae</taxon>
        <taxon>Psathyrellaceae</taxon>
        <taxon>Coprinopsis</taxon>
    </lineage>
</organism>
<dbReference type="OMA" id="WAFNDVS"/>
<dbReference type="InParanoid" id="A8N091"/>
<evidence type="ECO:0000256" key="3">
    <source>
        <dbReference type="ARBA" id="ARBA00005641"/>
    </source>
</evidence>
<dbReference type="KEGG" id="cci:CC1G_02860"/>
<dbReference type="STRING" id="240176.A8N091"/>
<dbReference type="EMBL" id="AACS02000001">
    <property type="protein sequence ID" value="EAU93630.1"/>
    <property type="molecule type" value="Genomic_DNA"/>
</dbReference>
<dbReference type="EC" id="3.2.1.78" evidence="4"/>
<dbReference type="VEuPathDB" id="FungiDB:CC1G_02860"/>
<dbReference type="OrthoDB" id="406631at2759"/>
<dbReference type="PANTHER" id="PTHR31451:SF39">
    <property type="entry name" value="MANNAN ENDO-1,4-BETA-MANNOSIDASE 1"/>
    <property type="match status" value="1"/>
</dbReference>
<evidence type="ECO:0000256" key="4">
    <source>
        <dbReference type="ARBA" id="ARBA00012706"/>
    </source>
</evidence>
<dbReference type="InterPro" id="IPR001547">
    <property type="entry name" value="Glyco_hydro_5"/>
</dbReference>
<feature type="domain" description="Glycoside hydrolase family 5" evidence="11">
    <location>
        <begin position="28"/>
        <end position="265"/>
    </location>
</feature>
<evidence type="ECO:0000256" key="5">
    <source>
        <dbReference type="ARBA" id="ARBA00022525"/>
    </source>
</evidence>
<feature type="region of interest" description="Disordered" evidence="9">
    <location>
        <begin position="437"/>
        <end position="472"/>
    </location>
</feature>
<dbReference type="eggNOG" id="ENOG502SJMT">
    <property type="taxonomic scope" value="Eukaryota"/>
</dbReference>